<name>A0ABQ2KYF1_9BACL</name>
<evidence type="ECO:0000256" key="3">
    <source>
        <dbReference type="ARBA" id="ARBA00023163"/>
    </source>
</evidence>
<comment type="caution">
    <text evidence="5">The sequence shown here is derived from an EMBL/GenBank/DDBJ whole genome shotgun (WGS) entry which is preliminary data.</text>
</comment>
<proteinExistence type="predicted"/>
<evidence type="ECO:0000256" key="1">
    <source>
        <dbReference type="ARBA" id="ARBA00023015"/>
    </source>
</evidence>
<keyword evidence="1" id="KW-0805">Transcription regulation</keyword>
<reference evidence="6" key="1">
    <citation type="journal article" date="2019" name="Int. J. Syst. Evol. Microbiol.">
        <title>The Global Catalogue of Microorganisms (GCM) 10K type strain sequencing project: providing services to taxonomists for standard genome sequencing and annotation.</title>
        <authorList>
            <consortium name="The Broad Institute Genomics Platform"/>
            <consortium name="The Broad Institute Genome Sequencing Center for Infectious Disease"/>
            <person name="Wu L."/>
            <person name="Ma J."/>
        </authorList>
    </citation>
    <scope>NUCLEOTIDE SEQUENCE [LARGE SCALE GENOMIC DNA]</scope>
    <source>
        <strain evidence="6">CGMCC 1.6964</strain>
    </source>
</reference>
<dbReference type="InterPro" id="IPR003313">
    <property type="entry name" value="AraC-bd"/>
</dbReference>
<feature type="domain" description="HTH araC/xylS-type" evidence="4">
    <location>
        <begin position="185"/>
        <end position="283"/>
    </location>
</feature>
<dbReference type="EMBL" id="BMLN01000003">
    <property type="protein sequence ID" value="GGN96223.1"/>
    <property type="molecule type" value="Genomic_DNA"/>
</dbReference>
<dbReference type="SUPFAM" id="SSF46689">
    <property type="entry name" value="Homeodomain-like"/>
    <property type="match status" value="1"/>
</dbReference>
<protein>
    <recommendedName>
        <fullName evidence="4">HTH araC/xylS-type domain-containing protein</fullName>
    </recommendedName>
</protein>
<sequence length="294" mass="34245">MEYRYELVKPLQNLPLKMIVHSSSSRHFIAEHWHDSLEICYVLSGKVDRVYVDGREYEVGEGDILVINSNAIHSFSVNRMPNRKVVTFLIPNDFLKAVFSDIPRVEFDCISIGEQTCRSKKSFNALRKVLNALIAAYLDLEKDELASIKITGLTYELAYVLLRHFQSKKKNSSSIEFRKHTDRLEKFTDFIKQHYRQNLSLDYLAGQFNLSPEYFSRFFTKYTGMTVFQYINAVRLEKSLPELMNTDLSTLQIALNHGFPNEKSYNRVFKAAYQATAYQYRKSKNAVKMPKVNI</sequence>
<dbReference type="PANTHER" id="PTHR43280">
    <property type="entry name" value="ARAC-FAMILY TRANSCRIPTIONAL REGULATOR"/>
    <property type="match status" value="1"/>
</dbReference>
<dbReference type="InterPro" id="IPR011051">
    <property type="entry name" value="RmlC_Cupin_sf"/>
</dbReference>
<dbReference type="PANTHER" id="PTHR43280:SF2">
    <property type="entry name" value="HTH-TYPE TRANSCRIPTIONAL REGULATOR EXSA"/>
    <property type="match status" value="1"/>
</dbReference>
<dbReference type="Gene3D" id="1.10.10.60">
    <property type="entry name" value="Homeodomain-like"/>
    <property type="match status" value="2"/>
</dbReference>
<dbReference type="InterPro" id="IPR009057">
    <property type="entry name" value="Homeodomain-like_sf"/>
</dbReference>
<evidence type="ECO:0000259" key="4">
    <source>
        <dbReference type="PROSITE" id="PS01124"/>
    </source>
</evidence>
<dbReference type="PROSITE" id="PS01124">
    <property type="entry name" value="HTH_ARAC_FAMILY_2"/>
    <property type="match status" value="1"/>
</dbReference>
<dbReference type="Pfam" id="PF12833">
    <property type="entry name" value="HTH_18"/>
    <property type="match status" value="1"/>
</dbReference>
<evidence type="ECO:0000313" key="6">
    <source>
        <dbReference type="Proteomes" id="UP000606653"/>
    </source>
</evidence>
<dbReference type="InterPro" id="IPR014710">
    <property type="entry name" value="RmlC-like_jellyroll"/>
</dbReference>
<accession>A0ABQ2KYF1</accession>
<dbReference type="CDD" id="cd02208">
    <property type="entry name" value="cupin_RmlC-like"/>
    <property type="match status" value="1"/>
</dbReference>
<dbReference type="Gene3D" id="2.60.120.10">
    <property type="entry name" value="Jelly Rolls"/>
    <property type="match status" value="1"/>
</dbReference>
<organism evidence="5 6">
    <name type="scientific">Saccharibacillus kuerlensis</name>
    <dbReference type="NCBI Taxonomy" id="459527"/>
    <lineage>
        <taxon>Bacteria</taxon>
        <taxon>Bacillati</taxon>
        <taxon>Bacillota</taxon>
        <taxon>Bacilli</taxon>
        <taxon>Bacillales</taxon>
        <taxon>Paenibacillaceae</taxon>
        <taxon>Saccharibacillus</taxon>
    </lineage>
</organism>
<dbReference type="Proteomes" id="UP000606653">
    <property type="component" value="Unassembled WGS sequence"/>
</dbReference>
<dbReference type="InterPro" id="IPR018060">
    <property type="entry name" value="HTH_AraC"/>
</dbReference>
<dbReference type="SUPFAM" id="SSF51182">
    <property type="entry name" value="RmlC-like cupins"/>
    <property type="match status" value="1"/>
</dbReference>
<dbReference type="RefSeq" id="WP_018975613.1">
    <property type="nucleotide sequence ID" value="NZ_BMLN01000003.1"/>
</dbReference>
<gene>
    <name evidence="5" type="ORF">GCM10010969_12990</name>
</gene>
<keyword evidence="3" id="KW-0804">Transcription</keyword>
<evidence type="ECO:0000313" key="5">
    <source>
        <dbReference type="EMBL" id="GGN96223.1"/>
    </source>
</evidence>
<keyword evidence="6" id="KW-1185">Reference proteome</keyword>
<dbReference type="Pfam" id="PF02311">
    <property type="entry name" value="AraC_binding"/>
    <property type="match status" value="1"/>
</dbReference>
<dbReference type="SMART" id="SM00342">
    <property type="entry name" value="HTH_ARAC"/>
    <property type="match status" value="1"/>
</dbReference>
<evidence type="ECO:0000256" key="2">
    <source>
        <dbReference type="ARBA" id="ARBA00023125"/>
    </source>
</evidence>
<keyword evidence="2" id="KW-0238">DNA-binding</keyword>